<comment type="similarity">
    <text evidence="1 11">Belongs to the thymidylate kinase family.</text>
</comment>
<dbReference type="SUPFAM" id="SSF52540">
    <property type="entry name" value="P-loop containing nucleoside triphosphate hydrolases"/>
    <property type="match status" value="1"/>
</dbReference>
<evidence type="ECO:0000256" key="4">
    <source>
        <dbReference type="ARBA" id="ARBA00022679"/>
    </source>
</evidence>
<protein>
    <recommendedName>
        <fullName evidence="3 11">Thymidylate kinase</fullName>
        <ecNumber evidence="2 11">2.7.4.9</ecNumber>
    </recommendedName>
    <alternativeName>
        <fullName evidence="11">dTMP kinase</fullName>
    </alternativeName>
</protein>
<dbReference type="Proteomes" id="UP000885847">
    <property type="component" value="Unassembled WGS sequence"/>
</dbReference>
<feature type="binding site" evidence="11">
    <location>
        <begin position="11"/>
        <end position="18"/>
    </location>
    <ligand>
        <name>ATP</name>
        <dbReference type="ChEBI" id="CHEBI:30616"/>
    </ligand>
</feature>
<name>A0A7C0V9S9_UNCW3</name>
<dbReference type="InterPro" id="IPR018094">
    <property type="entry name" value="Thymidylate_kinase"/>
</dbReference>
<dbReference type="EC" id="2.7.4.9" evidence="2 11"/>
<dbReference type="CDD" id="cd01672">
    <property type="entry name" value="TMPK"/>
    <property type="match status" value="1"/>
</dbReference>
<dbReference type="GO" id="GO:0006235">
    <property type="term" value="P:dTTP biosynthetic process"/>
    <property type="evidence" value="ECO:0007669"/>
    <property type="project" value="UniProtKB-UniRule"/>
</dbReference>
<dbReference type="NCBIfam" id="TIGR00041">
    <property type="entry name" value="DTMP_kinase"/>
    <property type="match status" value="1"/>
</dbReference>
<dbReference type="InterPro" id="IPR039430">
    <property type="entry name" value="Thymidylate_kin-like_dom"/>
</dbReference>
<keyword evidence="6 11" id="KW-0547">Nucleotide-binding</keyword>
<evidence type="ECO:0000259" key="12">
    <source>
        <dbReference type="Pfam" id="PF02223"/>
    </source>
</evidence>
<evidence type="ECO:0000256" key="11">
    <source>
        <dbReference type="HAMAP-Rule" id="MF_00165"/>
    </source>
</evidence>
<feature type="domain" description="Thymidylate kinase-like" evidence="12">
    <location>
        <begin position="9"/>
        <end position="194"/>
    </location>
</feature>
<keyword evidence="5 11" id="KW-0545">Nucleotide biosynthesis</keyword>
<dbReference type="PANTHER" id="PTHR10344">
    <property type="entry name" value="THYMIDYLATE KINASE"/>
    <property type="match status" value="1"/>
</dbReference>
<dbReference type="EMBL" id="DQWE01000076">
    <property type="protein sequence ID" value="HDI82496.1"/>
    <property type="molecule type" value="Genomic_DNA"/>
</dbReference>
<sequence length="208" mass="24063">MNKGLFITFEGVEGSGKSLQANKLKEFLEKKGYTVVLTREPGGTSSGIRIREILLDRKSELSPWCELFLYLADRANNLEYVIKPNLEQGNIVISDRYFDSTIAYQGAGRRIPFETIMELRKLPAFSLLPDITILLDLPVEVGLSRLKSLDRLEGEAMEFHKRVREMYLKIADMERERFLVIDGTLPVEKIHDKIRERIEEMLKIREET</sequence>
<evidence type="ECO:0000313" key="13">
    <source>
        <dbReference type="EMBL" id="HDI82496.1"/>
    </source>
</evidence>
<evidence type="ECO:0000256" key="8">
    <source>
        <dbReference type="ARBA" id="ARBA00022840"/>
    </source>
</evidence>
<dbReference type="Pfam" id="PF02223">
    <property type="entry name" value="Thymidylate_kin"/>
    <property type="match status" value="1"/>
</dbReference>
<organism evidence="13">
    <name type="scientific">candidate division WOR-3 bacterium</name>
    <dbReference type="NCBI Taxonomy" id="2052148"/>
    <lineage>
        <taxon>Bacteria</taxon>
        <taxon>Bacteria division WOR-3</taxon>
    </lineage>
</organism>
<dbReference type="HAMAP" id="MF_00165">
    <property type="entry name" value="Thymidylate_kinase"/>
    <property type="match status" value="1"/>
</dbReference>
<evidence type="ECO:0000256" key="1">
    <source>
        <dbReference type="ARBA" id="ARBA00009776"/>
    </source>
</evidence>
<keyword evidence="4 11" id="KW-0808">Transferase</keyword>
<dbReference type="GO" id="GO:0006233">
    <property type="term" value="P:dTDP biosynthetic process"/>
    <property type="evidence" value="ECO:0007669"/>
    <property type="project" value="InterPro"/>
</dbReference>
<dbReference type="GO" id="GO:0005524">
    <property type="term" value="F:ATP binding"/>
    <property type="evidence" value="ECO:0007669"/>
    <property type="project" value="UniProtKB-UniRule"/>
</dbReference>
<proteinExistence type="inferred from homology"/>
<dbReference type="InterPro" id="IPR027417">
    <property type="entry name" value="P-loop_NTPase"/>
</dbReference>
<dbReference type="PANTHER" id="PTHR10344:SF4">
    <property type="entry name" value="UMP-CMP KINASE 2, MITOCHONDRIAL"/>
    <property type="match status" value="1"/>
</dbReference>
<evidence type="ECO:0000256" key="6">
    <source>
        <dbReference type="ARBA" id="ARBA00022741"/>
    </source>
</evidence>
<comment type="function">
    <text evidence="10 11">Phosphorylation of dTMP to form dTDP in both de novo and salvage pathways of dTTP synthesis.</text>
</comment>
<evidence type="ECO:0000256" key="10">
    <source>
        <dbReference type="ARBA" id="ARBA00057735"/>
    </source>
</evidence>
<keyword evidence="7 11" id="KW-0418">Kinase</keyword>
<evidence type="ECO:0000256" key="9">
    <source>
        <dbReference type="ARBA" id="ARBA00048743"/>
    </source>
</evidence>
<dbReference type="AlphaFoldDB" id="A0A7C0V9S9"/>
<keyword evidence="8 11" id="KW-0067">ATP-binding</keyword>
<dbReference type="GO" id="GO:0004798">
    <property type="term" value="F:dTMP kinase activity"/>
    <property type="evidence" value="ECO:0007669"/>
    <property type="project" value="UniProtKB-UniRule"/>
</dbReference>
<comment type="caution">
    <text evidence="13">The sequence shown here is derived from an EMBL/GenBank/DDBJ whole genome shotgun (WGS) entry which is preliminary data.</text>
</comment>
<dbReference type="FunFam" id="3.40.50.300:FF:000225">
    <property type="entry name" value="Thymidylate kinase"/>
    <property type="match status" value="1"/>
</dbReference>
<comment type="catalytic activity">
    <reaction evidence="9 11">
        <text>dTMP + ATP = dTDP + ADP</text>
        <dbReference type="Rhea" id="RHEA:13517"/>
        <dbReference type="ChEBI" id="CHEBI:30616"/>
        <dbReference type="ChEBI" id="CHEBI:58369"/>
        <dbReference type="ChEBI" id="CHEBI:63528"/>
        <dbReference type="ChEBI" id="CHEBI:456216"/>
        <dbReference type="EC" id="2.7.4.9"/>
    </reaction>
</comment>
<reference evidence="13" key="1">
    <citation type="journal article" date="2020" name="mSystems">
        <title>Genome- and Community-Level Interaction Insights into Carbon Utilization and Element Cycling Functions of Hydrothermarchaeota in Hydrothermal Sediment.</title>
        <authorList>
            <person name="Zhou Z."/>
            <person name="Liu Y."/>
            <person name="Xu W."/>
            <person name="Pan J."/>
            <person name="Luo Z.H."/>
            <person name="Li M."/>
        </authorList>
    </citation>
    <scope>NUCLEOTIDE SEQUENCE [LARGE SCALE GENOMIC DNA]</scope>
    <source>
        <strain evidence="13">HyVt-102</strain>
    </source>
</reference>
<dbReference type="PROSITE" id="PS01331">
    <property type="entry name" value="THYMIDYLATE_KINASE"/>
    <property type="match status" value="1"/>
</dbReference>
<evidence type="ECO:0000256" key="2">
    <source>
        <dbReference type="ARBA" id="ARBA00012980"/>
    </source>
</evidence>
<accession>A0A7C0V9S9</accession>
<evidence type="ECO:0000256" key="7">
    <source>
        <dbReference type="ARBA" id="ARBA00022777"/>
    </source>
</evidence>
<dbReference type="Gene3D" id="3.40.50.300">
    <property type="entry name" value="P-loop containing nucleotide triphosphate hydrolases"/>
    <property type="match status" value="1"/>
</dbReference>
<evidence type="ECO:0000256" key="3">
    <source>
        <dbReference type="ARBA" id="ARBA00017144"/>
    </source>
</evidence>
<evidence type="ECO:0000256" key="5">
    <source>
        <dbReference type="ARBA" id="ARBA00022727"/>
    </source>
</evidence>
<dbReference type="InterPro" id="IPR018095">
    <property type="entry name" value="Thymidylate_kin_CS"/>
</dbReference>
<dbReference type="GO" id="GO:0005829">
    <property type="term" value="C:cytosol"/>
    <property type="evidence" value="ECO:0007669"/>
    <property type="project" value="TreeGrafter"/>
</dbReference>
<dbReference type="GO" id="GO:0006227">
    <property type="term" value="P:dUDP biosynthetic process"/>
    <property type="evidence" value="ECO:0007669"/>
    <property type="project" value="TreeGrafter"/>
</dbReference>
<gene>
    <name evidence="11 13" type="primary">tmk</name>
    <name evidence="13" type="ORF">ENF18_01735</name>
</gene>